<comment type="caution">
    <text evidence="1">The sequence shown here is derived from an EMBL/GenBank/DDBJ whole genome shotgun (WGS) entry which is preliminary data.</text>
</comment>
<evidence type="ECO:0000313" key="2">
    <source>
        <dbReference type="Proteomes" id="UP000545761"/>
    </source>
</evidence>
<dbReference type="RefSeq" id="WP_181659291.1">
    <property type="nucleotide sequence ID" value="NZ_JACEHE010000013.1"/>
</dbReference>
<proteinExistence type="predicted"/>
<gene>
    <name evidence="1" type="ORF">H1D24_21660</name>
</gene>
<protein>
    <submittedName>
        <fullName evidence="1">Uncharacterized protein</fullName>
    </submittedName>
</protein>
<dbReference type="AlphaFoldDB" id="A0A7W0IAF7"/>
<evidence type="ECO:0000313" key="1">
    <source>
        <dbReference type="EMBL" id="MBA2948350.1"/>
    </source>
</evidence>
<reference evidence="1 2" key="1">
    <citation type="submission" date="2020-07" db="EMBL/GenBank/DDBJ databases">
        <title>Streptomyces isolated from Indian soil.</title>
        <authorList>
            <person name="Mandal S."/>
            <person name="Maiti P.K."/>
        </authorList>
    </citation>
    <scope>NUCLEOTIDE SEQUENCE [LARGE SCALE GENOMIC DNA]</scope>
    <source>
        <strain evidence="1 2">PSKA28</strain>
    </source>
</reference>
<name>A0A7W0IAF7_9ACTN</name>
<dbReference type="EMBL" id="JACEHE010000013">
    <property type="protein sequence ID" value="MBA2948350.1"/>
    <property type="molecule type" value="Genomic_DNA"/>
</dbReference>
<accession>A0A7W0IAF7</accession>
<organism evidence="1 2">
    <name type="scientific">Streptomyces himalayensis subsp. himalayensis</name>
    <dbReference type="NCBI Taxonomy" id="2756131"/>
    <lineage>
        <taxon>Bacteria</taxon>
        <taxon>Bacillati</taxon>
        <taxon>Actinomycetota</taxon>
        <taxon>Actinomycetes</taxon>
        <taxon>Kitasatosporales</taxon>
        <taxon>Streptomycetaceae</taxon>
        <taxon>Streptomyces</taxon>
        <taxon>Streptomyces himalayensis</taxon>
    </lineage>
</organism>
<dbReference type="Proteomes" id="UP000545761">
    <property type="component" value="Unassembled WGS sequence"/>
</dbReference>
<sequence>MSVSPSTLPPVRLHSEAELARDALAAPLLSRAVRLARWAGPDTRVGAGGELVDEQLPAAAAELGLADDEDGTAYASEAWRVAVDTGLVEITDEEAGTVTRGDNLGLITSGGPRDILGLWLDALETVLADAAVPDLDDLVDAVEDDGQIDFEGLDWDPEAEAEFLDGVLGNLYLLTVSEEGPGEEPMPLPALAASMIVPDDMGEPTNDVLEQVSDAMMRLDDQFRMLEPVGLVEFQPVDETLLADADGPGASADEIDVARYGLVRLTPLGLYGMRARLQEAGLEAPAVGDLVDKGADGLLDGTAGFPQAAAQAEIEQWLARREPLAAAEELLVAARGTDEGAPLRRLRCQQALSLVGSAAEPALRAVLDDPELGGLARVWLTEHGAADVPPPPESMIFWLTVDTLAAQLAAEGNSTELQALVEGLAQQHSGFFDTAWRVEHPATADVLEAMGRLHPDKKVAKEARKAAFKARSAHGG</sequence>